<dbReference type="Proteomes" id="UP001378960">
    <property type="component" value="Unassembled WGS sequence"/>
</dbReference>
<name>A0AAV5R6T4_PICKL</name>
<feature type="region of interest" description="Disordered" evidence="1">
    <location>
        <begin position="23"/>
        <end position="43"/>
    </location>
</feature>
<protein>
    <submittedName>
        <fullName evidence="2">Uncharacterized protein</fullName>
    </submittedName>
</protein>
<gene>
    <name evidence="2" type="ORF">DAPK24_035870</name>
</gene>
<sequence>MNILRSTRQLQHLRVFSTNLSKRSLSNPTHASISPPPSLFQNNSTKPLKYHELIENKSPIINSPIVQSDTKIRNNSSSINTNIPLSESNKLTISQLFINKSTRGSVIKIVLSLGLLQAIIFFISSNAIMDELSESESKLLELWGFYERKDISQTVMAVHIGQLRQQLIKLGVNPVTTTQSLMVAQHLLSFDRDNTGNLLIYVDPNCQIYNLVPFSYEYDIQKIPKLNNVVDTTWEDFNSHKNIDIEIENDIENEKSLSSTVAKKVVVSDKEGKEKK</sequence>
<evidence type="ECO:0000313" key="3">
    <source>
        <dbReference type="Proteomes" id="UP001378960"/>
    </source>
</evidence>
<keyword evidence="3" id="KW-1185">Reference proteome</keyword>
<accession>A0AAV5R6T4</accession>
<dbReference type="EMBL" id="BTGB01000005">
    <property type="protein sequence ID" value="GMM47012.1"/>
    <property type="molecule type" value="Genomic_DNA"/>
</dbReference>
<feature type="compositionally biased region" description="Polar residues" evidence="1">
    <location>
        <begin position="23"/>
        <end position="32"/>
    </location>
</feature>
<organism evidence="2 3">
    <name type="scientific">Pichia kluyveri</name>
    <name type="common">Yeast</name>
    <dbReference type="NCBI Taxonomy" id="36015"/>
    <lineage>
        <taxon>Eukaryota</taxon>
        <taxon>Fungi</taxon>
        <taxon>Dikarya</taxon>
        <taxon>Ascomycota</taxon>
        <taxon>Saccharomycotina</taxon>
        <taxon>Pichiomycetes</taxon>
        <taxon>Pichiales</taxon>
        <taxon>Pichiaceae</taxon>
        <taxon>Pichia</taxon>
    </lineage>
</organism>
<proteinExistence type="predicted"/>
<dbReference type="AlphaFoldDB" id="A0AAV5R6T4"/>
<comment type="caution">
    <text evidence="2">The sequence shown here is derived from an EMBL/GenBank/DDBJ whole genome shotgun (WGS) entry which is preliminary data.</text>
</comment>
<evidence type="ECO:0000256" key="1">
    <source>
        <dbReference type="SAM" id="MobiDB-lite"/>
    </source>
</evidence>
<reference evidence="2 3" key="1">
    <citation type="journal article" date="2023" name="Elife">
        <title>Identification of key yeast species and microbe-microbe interactions impacting larval growth of Drosophila in the wild.</title>
        <authorList>
            <person name="Mure A."/>
            <person name="Sugiura Y."/>
            <person name="Maeda R."/>
            <person name="Honda K."/>
            <person name="Sakurai N."/>
            <person name="Takahashi Y."/>
            <person name="Watada M."/>
            <person name="Katoh T."/>
            <person name="Gotoh A."/>
            <person name="Gotoh Y."/>
            <person name="Taniguchi I."/>
            <person name="Nakamura K."/>
            <person name="Hayashi T."/>
            <person name="Katayama T."/>
            <person name="Uemura T."/>
            <person name="Hattori Y."/>
        </authorList>
    </citation>
    <scope>NUCLEOTIDE SEQUENCE [LARGE SCALE GENOMIC DNA]</scope>
    <source>
        <strain evidence="2 3">PK-24</strain>
    </source>
</reference>
<evidence type="ECO:0000313" key="2">
    <source>
        <dbReference type="EMBL" id="GMM47012.1"/>
    </source>
</evidence>